<dbReference type="GO" id="GO:0006167">
    <property type="term" value="P:AMP biosynthetic process"/>
    <property type="evidence" value="ECO:0007669"/>
    <property type="project" value="TreeGrafter"/>
</dbReference>
<dbReference type="GO" id="GO:0004081">
    <property type="term" value="F:bis(5'-nucleosyl)-tetraphosphatase (asymmetrical) activity"/>
    <property type="evidence" value="ECO:0007669"/>
    <property type="project" value="TreeGrafter"/>
</dbReference>
<name>A0A0C3PBL7_PHLG1</name>
<feature type="domain" description="Nudix hydrolase" evidence="2">
    <location>
        <begin position="21"/>
        <end position="187"/>
    </location>
</feature>
<dbReference type="Gene3D" id="3.90.79.10">
    <property type="entry name" value="Nucleoside Triphosphate Pyrophosphohydrolase"/>
    <property type="match status" value="1"/>
</dbReference>
<dbReference type="GO" id="GO:0006754">
    <property type="term" value="P:ATP biosynthetic process"/>
    <property type="evidence" value="ECO:0007669"/>
    <property type="project" value="TreeGrafter"/>
</dbReference>
<keyword evidence="4" id="KW-1185">Reference proteome</keyword>
<organism evidence="3 4">
    <name type="scientific">Phlebiopsis gigantea (strain 11061_1 CR5-6)</name>
    <name type="common">White-rot fungus</name>
    <name type="synonym">Peniophora gigantea</name>
    <dbReference type="NCBI Taxonomy" id="745531"/>
    <lineage>
        <taxon>Eukaryota</taxon>
        <taxon>Fungi</taxon>
        <taxon>Dikarya</taxon>
        <taxon>Basidiomycota</taxon>
        <taxon>Agaricomycotina</taxon>
        <taxon>Agaricomycetes</taxon>
        <taxon>Polyporales</taxon>
        <taxon>Phanerochaetaceae</taxon>
        <taxon>Phlebiopsis</taxon>
    </lineage>
</organism>
<dbReference type="EMBL" id="KN840681">
    <property type="protein sequence ID" value="KIP02358.1"/>
    <property type="molecule type" value="Genomic_DNA"/>
</dbReference>
<proteinExistence type="predicted"/>
<accession>A0A0C3PBL7</accession>
<protein>
    <recommendedName>
        <fullName evidence="2">Nudix hydrolase domain-containing protein</fullName>
    </recommendedName>
</protein>
<dbReference type="PANTHER" id="PTHR21340:SF0">
    <property type="entry name" value="BIS(5'-NUCLEOSYL)-TETRAPHOSPHATASE [ASYMMETRICAL]"/>
    <property type="match status" value="1"/>
</dbReference>
<dbReference type="Pfam" id="PF00293">
    <property type="entry name" value="NUDIX"/>
    <property type="match status" value="1"/>
</dbReference>
<dbReference type="PROSITE" id="PS51462">
    <property type="entry name" value="NUDIX"/>
    <property type="match status" value="1"/>
</dbReference>
<dbReference type="PANTHER" id="PTHR21340">
    <property type="entry name" value="DIADENOSINE 5,5-P1,P4-TETRAPHOSPHATE PYROPHOSPHOHYDROLASE MUTT"/>
    <property type="match status" value="1"/>
</dbReference>
<dbReference type="InterPro" id="IPR020084">
    <property type="entry name" value="NUDIX_hydrolase_CS"/>
</dbReference>
<evidence type="ECO:0000313" key="3">
    <source>
        <dbReference type="EMBL" id="KIP02358.1"/>
    </source>
</evidence>
<keyword evidence="1" id="KW-0378">Hydrolase</keyword>
<evidence type="ECO:0000313" key="4">
    <source>
        <dbReference type="Proteomes" id="UP000053257"/>
    </source>
</evidence>
<dbReference type="CDD" id="cd02883">
    <property type="entry name" value="NUDIX_Hydrolase"/>
    <property type="match status" value="1"/>
</dbReference>
<dbReference type="InterPro" id="IPR015797">
    <property type="entry name" value="NUDIX_hydrolase-like_dom_sf"/>
</dbReference>
<dbReference type="HOGENOM" id="CLU_037162_2_0_1"/>
<sequence>LQPLSRDSSPGFPDGVYFASDFLLGAGMVILQPSTSKVVVVYDEKNGYWFLPKGRKDVGESLEAAALREAYEESGYRAEFLPLSIPSNAPTPPSQRPRLLHPNTEPIYMSTHRWYRPQRYQPRDASGGEYLTFWYVGMIPDDAQWHPDTGMQDEKDYRAHLLEYQDAMEKLDGLRRVDGIVVQKAYELWHFTVKNERQVQRAREIEADAAAKKCATDQPVPGESHPQ</sequence>
<gene>
    <name evidence="3" type="ORF">PHLGIDRAFT_79223</name>
</gene>
<evidence type="ECO:0000256" key="1">
    <source>
        <dbReference type="ARBA" id="ARBA00022801"/>
    </source>
</evidence>
<dbReference type="InterPro" id="IPR000086">
    <property type="entry name" value="NUDIX_hydrolase_dom"/>
</dbReference>
<dbReference type="PROSITE" id="PS00893">
    <property type="entry name" value="NUDIX_BOX"/>
    <property type="match status" value="1"/>
</dbReference>
<dbReference type="OrthoDB" id="276276at2759"/>
<evidence type="ECO:0000259" key="2">
    <source>
        <dbReference type="PROSITE" id="PS51462"/>
    </source>
</evidence>
<dbReference type="AlphaFoldDB" id="A0A0C3PBL7"/>
<reference evidence="3 4" key="1">
    <citation type="journal article" date="2014" name="PLoS Genet.">
        <title>Analysis of the Phlebiopsis gigantea genome, transcriptome and secretome provides insight into its pioneer colonization strategies of wood.</title>
        <authorList>
            <person name="Hori C."/>
            <person name="Ishida T."/>
            <person name="Igarashi K."/>
            <person name="Samejima M."/>
            <person name="Suzuki H."/>
            <person name="Master E."/>
            <person name="Ferreira P."/>
            <person name="Ruiz-Duenas F.J."/>
            <person name="Held B."/>
            <person name="Canessa P."/>
            <person name="Larrondo L.F."/>
            <person name="Schmoll M."/>
            <person name="Druzhinina I.S."/>
            <person name="Kubicek C.P."/>
            <person name="Gaskell J.A."/>
            <person name="Kersten P."/>
            <person name="St John F."/>
            <person name="Glasner J."/>
            <person name="Sabat G."/>
            <person name="Splinter BonDurant S."/>
            <person name="Syed K."/>
            <person name="Yadav J."/>
            <person name="Mgbeahuruike A.C."/>
            <person name="Kovalchuk A."/>
            <person name="Asiegbu F.O."/>
            <person name="Lackner G."/>
            <person name="Hoffmeister D."/>
            <person name="Rencoret J."/>
            <person name="Gutierrez A."/>
            <person name="Sun H."/>
            <person name="Lindquist E."/>
            <person name="Barry K."/>
            <person name="Riley R."/>
            <person name="Grigoriev I.V."/>
            <person name="Henrissat B."/>
            <person name="Kues U."/>
            <person name="Berka R.M."/>
            <person name="Martinez A.T."/>
            <person name="Covert S.F."/>
            <person name="Blanchette R.A."/>
            <person name="Cullen D."/>
        </authorList>
    </citation>
    <scope>NUCLEOTIDE SEQUENCE [LARGE SCALE GENOMIC DNA]</scope>
    <source>
        <strain evidence="3 4">11061_1 CR5-6</strain>
    </source>
</reference>
<dbReference type="InterPro" id="IPR051325">
    <property type="entry name" value="Nudix_hydrolase_domain"/>
</dbReference>
<dbReference type="Proteomes" id="UP000053257">
    <property type="component" value="Unassembled WGS sequence"/>
</dbReference>
<feature type="non-terminal residue" evidence="3">
    <location>
        <position position="1"/>
    </location>
</feature>
<dbReference type="SUPFAM" id="SSF55811">
    <property type="entry name" value="Nudix"/>
    <property type="match status" value="1"/>
</dbReference>